<feature type="compositionally biased region" description="Polar residues" evidence="1">
    <location>
        <begin position="664"/>
        <end position="684"/>
    </location>
</feature>
<evidence type="ECO:0000256" key="1">
    <source>
        <dbReference type="SAM" id="MobiDB-lite"/>
    </source>
</evidence>
<dbReference type="Proteomes" id="UP000054560">
    <property type="component" value="Unassembled WGS sequence"/>
</dbReference>
<reference evidence="2 3" key="1">
    <citation type="submission" date="2011-02" db="EMBL/GenBank/DDBJ databases">
        <title>The Genome Sequence of Sphaeroforma arctica JP610.</title>
        <authorList>
            <consortium name="The Broad Institute Genome Sequencing Platform"/>
            <person name="Russ C."/>
            <person name="Cuomo C."/>
            <person name="Young S.K."/>
            <person name="Zeng Q."/>
            <person name="Gargeya S."/>
            <person name="Alvarado L."/>
            <person name="Berlin A."/>
            <person name="Chapman S.B."/>
            <person name="Chen Z."/>
            <person name="Freedman E."/>
            <person name="Gellesch M."/>
            <person name="Goldberg J."/>
            <person name="Griggs A."/>
            <person name="Gujja S."/>
            <person name="Heilman E."/>
            <person name="Heiman D."/>
            <person name="Howarth C."/>
            <person name="Mehta T."/>
            <person name="Neiman D."/>
            <person name="Pearson M."/>
            <person name="Roberts A."/>
            <person name="Saif S."/>
            <person name="Shea T."/>
            <person name="Shenoy N."/>
            <person name="Sisk P."/>
            <person name="Stolte C."/>
            <person name="Sykes S."/>
            <person name="White J."/>
            <person name="Yandava C."/>
            <person name="Burger G."/>
            <person name="Gray M.W."/>
            <person name="Holland P.W.H."/>
            <person name="King N."/>
            <person name="Lang F.B.F."/>
            <person name="Roger A.J."/>
            <person name="Ruiz-Trillo I."/>
            <person name="Haas B."/>
            <person name="Nusbaum C."/>
            <person name="Birren B."/>
        </authorList>
    </citation>
    <scope>NUCLEOTIDE SEQUENCE [LARGE SCALE GENOMIC DNA]</scope>
    <source>
        <strain evidence="2 3">JP610</strain>
    </source>
</reference>
<organism evidence="2 3">
    <name type="scientific">Sphaeroforma arctica JP610</name>
    <dbReference type="NCBI Taxonomy" id="667725"/>
    <lineage>
        <taxon>Eukaryota</taxon>
        <taxon>Ichthyosporea</taxon>
        <taxon>Ichthyophonida</taxon>
        <taxon>Sphaeroforma</taxon>
    </lineage>
</organism>
<keyword evidence="3" id="KW-1185">Reference proteome</keyword>
<feature type="region of interest" description="Disordered" evidence="1">
    <location>
        <begin position="660"/>
        <end position="730"/>
    </location>
</feature>
<dbReference type="RefSeq" id="XP_014160236.1">
    <property type="nucleotide sequence ID" value="XM_014304761.1"/>
</dbReference>
<evidence type="ECO:0000313" key="2">
    <source>
        <dbReference type="EMBL" id="KNC86334.1"/>
    </source>
</evidence>
<evidence type="ECO:0000313" key="3">
    <source>
        <dbReference type="Proteomes" id="UP000054560"/>
    </source>
</evidence>
<dbReference type="EMBL" id="KQ241657">
    <property type="protein sequence ID" value="KNC86334.1"/>
    <property type="molecule type" value="Genomic_DNA"/>
</dbReference>
<feature type="compositionally biased region" description="Basic and acidic residues" evidence="1">
    <location>
        <begin position="279"/>
        <end position="301"/>
    </location>
</feature>
<dbReference type="GeneID" id="25902031"/>
<sequence length="730" mass="82022">MKHDQKKEPARIQKVKPNFTLSLDKPVYFDHDVVQISIDIDSQRDCPLYYPDMKLLIANVFQEKTKDKKKKPKNHVLFSKFLKLGDVEVVPGAAHMNLDFNLPEDIMPSSFQSDHVICFWEVSLTFQIANKPLVVLSQTRFEKSTVYIHMNEGKTSTRKSFDILGRSKLQVEVSTENSISAADKPVSMVLSATSDYRSLFIEKVKVFYRQSVVLTDKRGAEMVSYKTNLESVTLSKDSTSFEYGEALKESPSTGSLVSNDSADSRPGTPVSPESLPRTPESKKEEKPVTMLEKGEKTEKTGTKHRASLFPTVLKHHRRSTSKSGSETSIKLSPEDLYASESGVNRRVSPSLARKESSDIVLRKAFKKVQILPTTDSIRKACHQSLHIDTGKRGDSGEFLAPSVIYTANHNGVTLQVTYELVAKVTAVGELVQKLRLPITVSVAEEVSKMVFGDNMNRMLDHVQFHENEEPPIFEEVEKVSDIVGISEQEAEESVFVDGERTTIKPGRLQRYFIKPTNDRNWAYAGHIDQLRARAYTLPQRIQMRHGRAKKKSALFWNNIKSSGKEAAVEESLVQGTESSTSGEDLDQHEARWQEATGGPTEKTFEYSANQIYNNRGSAPNLNIHPPETGPSDSNPWTIPDNTARRTVFEQRYQPDVESIGRAPSISTSSSMAKLSLQSPENPTESEMYEEDNTAERLGSLPFALYSHNGESRPHNNLDEILPNYDDLENQ</sequence>
<feature type="region of interest" description="Disordered" evidence="1">
    <location>
        <begin position="566"/>
        <end position="587"/>
    </location>
</feature>
<gene>
    <name evidence="2" type="ORF">SARC_01527</name>
</gene>
<feature type="region of interest" description="Disordered" evidence="1">
    <location>
        <begin position="245"/>
        <end position="329"/>
    </location>
</feature>
<protein>
    <submittedName>
        <fullName evidence="2">Uncharacterized protein</fullName>
    </submittedName>
</protein>
<dbReference type="AlphaFoldDB" id="A0A0L0GBP9"/>
<feature type="compositionally biased region" description="Polar residues" evidence="1">
    <location>
        <begin position="250"/>
        <end position="261"/>
    </location>
</feature>
<proteinExistence type="predicted"/>
<accession>A0A0L0GBP9</accession>
<feature type="compositionally biased region" description="Polar residues" evidence="1">
    <location>
        <begin position="573"/>
        <end position="582"/>
    </location>
</feature>
<name>A0A0L0GBP9_9EUKA</name>